<feature type="transmembrane region" description="Helical" evidence="8">
    <location>
        <begin position="242"/>
        <end position="266"/>
    </location>
</feature>
<dbReference type="GO" id="GO:0016765">
    <property type="term" value="F:transferase activity, transferring alkyl or aryl (other than methyl) groups"/>
    <property type="evidence" value="ECO:0007669"/>
    <property type="project" value="InterPro"/>
</dbReference>
<dbReference type="Proteomes" id="UP000033057">
    <property type="component" value="Chromosome"/>
</dbReference>
<dbReference type="NCBIfam" id="NF009609">
    <property type="entry name" value="PRK13106.1"/>
    <property type="match status" value="1"/>
</dbReference>
<evidence type="ECO:0000313" key="18">
    <source>
        <dbReference type="EMBL" id="AZF83645.1"/>
    </source>
</evidence>
<dbReference type="Proteomes" id="UP000267993">
    <property type="component" value="Chromosome"/>
</dbReference>
<feature type="transmembrane region" description="Helical" evidence="8">
    <location>
        <begin position="209"/>
        <end position="236"/>
    </location>
</feature>
<evidence type="ECO:0000256" key="7">
    <source>
        <dbReference type="ARBA" id="ARBA00023136"/>
    </source>
</evidence>
<feature type="transmembrane region" description="Helical" evidence="8">
    <location>
        <begin position="278"/>
        <end position="300"/>
    </location>
</feature>
<evidence type="ECO:0000256" key="1">
    <source>
        <dbReference type="ARBA" id="ARBA00001946"/>
    </source>
</evidence>
<dbReference type="EMBL" id="CP011056">
    <property type="protein sequence ID" value="AKA76159.1"/>
    <property type="molecule type" value="Genomic_DNA"/>
</dbReference>
<dbReference type="GeneID" id="1453307"/>
<keyword evidence="4 9" id="KW-0808">Transferase</keyword>
<evidence type="ECO:0000313" key="24">
    <source>
        <dbReference type="Proteomes" id="UP000076770"/>
    </source>
</evidence>
<dbReference type="PANTHER" id="PTHR11048:SF28">
    <property type="entry name" value="4-HYDROXYBENZOATE POLYPRENYLTRANSFERASE, MITOCHONDRIAL"/>
    <property type="match status" value="1"/>
</dbReference>
<dbReference type="Proteomes" id="UP000033085">
    <property type="component" value="Chromosome"/>
</dbReference>
<dbReference type="Gene3D" id="1.10.357.140">
    <property type="entry name" value="UbiA prenyltransferase"/>
    <property type="match status" value="1"/>
</dbReference>
<comment type="similarity">
    <text evidence="3">Belongs to the UbiA prenyltransferase family.</text>
</comment>
<evidence type="ECO:0000313" key="15">
    <source>
        <dbReference type="EMBL" id="AZF75793.1"/>
    </source>
</evidence>
<evidence type="ECO:0000256" key="8">
    <source>
        <dbReference type="SAM" id="Phobius"/>
    </source>
</evidence>
<evidence type="ECO:0000256" key="4">
    <source>
        <dbReference type="ARBA" id="ARBA00022679"/>
    </source>
</evidence>
<dbReference type="CDD" id="cd13959">
    <property type="entry name" value="PT_UbiA_COQ2"/>
    <property type="match status" value="1"/>
</dbReference>
<dbReference type="Proteomes" id="UP000594632">
    <property type="component" value="Chromosome"/>
</dbReference>
<evidence type="ECO:0000313" key="26">
    <source>
        <dbReference type="Proteomes" id="UP000269431"/>
    </source>
</evidence>
<reference evidence="25 26" key="4">
    <citation type="journal article" date="2018" name="Proc. Natl. Acad. Sci. U.S.A.">
        <title>Nonmutational mechanism of inheritance in the Archaeon Sulfolobus solfataricus.</title>
        <authorList>
            <person name="Payne S."/>
            <person name="McCarthy S."/>
            <person name="Johnson T."/>
            <person name="North E."/>
            <person name="Blum P."/>
        </authorList>
    </citation>
    <scope>NUCLEOTIDE SEQUENCE [LARGE SCALE GENOMIC DNA]</scope>
    <source>
        <strain evidence="13 25">SARC-H</strain>
        <strain evidence="14 29">SARC-I</strain>
        <strain evidence="16 30">SARC-N</strain>
        <strain evidence="17 31">SARC-O</strain>
        <strain evidence="18 26">SUL120</strain>
        <strain evidence="12 27">SULG</strain>
        <strain evidence="15 28">SULM</strain>
    </source>
</reference>
<feature type="transmembrane region" description="Helical" evidence="8">
    <location>
        <begin position="107"/>
        <end position="135"/>
    </location>
</feature>
<organism evidence="9 22">
    <name type="scientific">Saccharolobus solfataricus</name>
    <name type="common">Sulfolobus solfataricus</name>
    <dbReference type="NCBI Taxonomy" id="2287"/>
    <lineage>
        <taxon>Archaea</taxon>
        <taxon>Thermoproteota</taxon>
        <taxon>Thermoprotei</taxon>
        <taxon>Sulfolobales</taxon>
        <taxon>Sulfolobaceae</taxon>
        <taxon>Saccharolobus</taxon>
    </lineage>
</organism>
<evidence type="ECO:0000313" key="30">
    <source>
        <dbReference type="Proteomes" id="UP000278715"/>
    </source>
</evidence>
<evidence type="ECO:0000313" key="23">
    <source>
        <dbReference type="Proteomes" id="UP000033106"/>
    </source>
</evidence>
<evidence type="ECO:0000313" key="12">
    <source>
        <dbReference type="EMBL" id="AZF67928.1"/>
    </source>
</evidence>
<dbReference type="EMBL" id="CP011057">
    <property type="protein sequence ID" value="AKA78851.1"/>
    <property type="molecule type" value="Genomic_DNA"/>
</dbReference>
<feature type="transmembrane region" description="Helical" evidence="8">
    <location>
        <begin position="147"/>
        <end position="169"/>
    </location>
</feature>
<name>A0A0E3GTA1_SACSO</name>
<dbReference type="Proteomes" id="UP000269431">
    <property type="component" value="Chromosome"/>
</dbReference>
<dbReference type="InterPro" id="IPR039653">
    <property type="entry name" value="Prenyltransferase"/>
</dbReference>
<dbReference type="KEGG" id="ssof:SULC_1137"/>
<accession>A0A0E3GTA1</accession>
<keyword evidence="5 8" id="KW-0812">Transmembrane</keyword>
<dbReference type="EMBL" id="CP011055">
    <property type="protein sequence ID" value="AKA73461.1"/>
    <property type="molecule type" value="Genomic_DNA"/>
</dbReference>
<dbReference type="Pfam" id="PF01040">
    <property type="entry name" value="UbiA"/>
    <property type="match status" value="1"/>
</dbReference>
<dbReference type="InterPro" id="IPR000537">
    <property type="entry name" value="UbiA_prenyltransferase"/>
</dbReference>
<feature type="transmembrane region" description="Helical" evidence="8">
    <location>
        <begin position="175"/>
        <end position="197"/>
    </location>
</feature>
<dbReference type="Proteomes" id="UP000278715">
    <property type="component" value="Chromosome"/>
</dbReference>
<evidence type="ECO:0000313" key="25">
    <source>
        <dbReference type="Proteomes" id="UP000267993"/>
    </source>
</evidence>
<evidence type="ECO:0000313" key="13">
    <source>
        <dbReference type="EMBL" id="AZF70548.1"/>
    </source>
</evidence>
<dbReference type="GO" id="GO:0005886">
    <property type="term" value="C:plasma membrane"/>
    <property type="evidence" value="ECO:0007669"/>
    <property type="project" value="UniProtKB-SubCell"/>
</dbReference>
<evidence type="ECO:0000256" key="5">
    <source>
        <dbReference type="ARBA" id="ARBA00022692"/>
    </source>
</evidence>
<dbReference type="EMBL" id="CP033239">
    <property type="protein sequence ID" value="AZF78400.1"/>
    <property type="molecule type" value="Genomic_DNA"/>
</dbReference>
<reference evidence="19 32" key="6">
    <citation type="journal article" date="2020" name="Nat. Commun.">
        <title>The structures of two archaeal type IV pili illuminate evolutionary relationships.</title>
        <authorList>
            <person name="Wang F."/>
            <person name="Baquero D.P."/>
            <person name="Su Z."/>
            <person name="Beltran L.C."/>
            <person name="Prangishvili D."/>
            <person name="Krupovic M."/>
            <person name="Egelman E.H."/>
        </authorList>
    </citation>
    <scope>NUCLEOTIDE SEQUENCE [LARGE SCALE GENOMIC DNA]</scope>
    <source>
        <strain evidence="19 32">POZ149</strain>
    </source>
</reference>
<protein>
    <submittedName>
        <fullName evidence="9 20">Prenyltransferase</fullName>
    </submittedName>
</protein>
<dbReference type="Proteomes" id="UP000273443">
    <property type="component" value="Chromosome"/>
</dbReference>
<dbReference type="AlphaFoldDB" id="A0A0E3GTA1"/>
<dbReference type="EMBL" id="CP033240">
    <property type="protein sequence ID" value="AZF81006.1"/>
    <property type="molecule type" value="Genomic_DNA"/>
</dbReference>
<reference evidence="9" key="5">
    <citation type="submission" date="2018-10" db="EMBL/GenBank/DDBJ databases">
        <authorList>
            <person name="McCarthy S."/>
            <person name="Gradnigo J."/>
            <person name="Johnson T."/>
            <person name="Payne S."/>
            <person name="Lipzen A."/>
            <person name="Schackwitz W."/>
            <person name="Martin J."/>
            <person name="Moriyama E."/>
            <person name="Blum P."/>
        </authorList>
    </citation>
    <scope>NUCLEOTIDE SEQUENCE</scope>
    <source>
        <strain evidence="9">SARC-B</strain>
        <strain evidence="10">SARC-C</strain>
        <strain evidence="11">SULA</strain>
    </source>
</reference>
<reference evidence="24" key="3">
    <citation type="submission" date="2016-04" db="EMBL/GenBank/DDBJ databases">
        <authorList>
            <person name="Shah S.A."/>
            <person name="Garrett R.A."/>
        </authorList>
    </citation>
    <scope>NUCLEOTIDE SEQUENCE [LARGE SCALE GENOMIC DNA]</scope>
    <source>
        <strain evidence="24">ATCC 35091 / DSM 1616 / JCM 8930 / NBRC 15331 / P1</strain>
    </source>
</reference>
<dbReference type="EMBL" id="CP033241">
    <property type="protein sequence ID" value="AZF83645.1"/>
    <property type="molecule type" value="Genomic_DNA"/>
</dbReference>
<evidence type="ECO:0000313" key="14">
    <source>
        <dbReference type="EMBL" id="AZF73168.1"/>
    </source>
</evidence>
<evidence type="ECO:0000256" key="2">
    <source>
        <dbReference type="ARBA" id="ARBA00004651"/>
    </source>
</evidence>
<dbReference type="EMBL" id="CP050869">
    <property type="protein sequence ID" value="QPG50449.1"/>
    <property type="molecule type" value="Genomic_DNA"/>
</dbReference>
<gene>
    <name evidence="19" type="ORF">HFC64_12085</name>
    <name evidence="20" type="ORF">SSOP1_0116</name>
    <name evidence="11" type="ORF">SULA_1138</name>
    <name evidence="9" type="ORF">SULB_1139</name>
    <name evidence="10" type="ORF">SULC_1137</name>
    <name evidence="12" type="ORF">SULG_05600</name>
    <name evidence="13" type="ORF">SULH_05600</name>
    <name evidence="14" type="ORF">SULI_05600</name>
    <name evidence="15" type="ORF">SULM_05600</name>
    <name evidence="16" type="ORF">SULN_05600</name>
    <name evidence="17" type="ORF">SULO_05610</name>
    <name evidence="18" type="ORF">SULZ_05840</name>
</gene>
<dbReference type="FunFam" id="1.10.357.140:FF:000008">
    <property type="entry name" value="4-hydroxybenzoate octaprenyltransferase"/>
    <property type="match status" value="1"/>
</dbReference>
<evidence type="ECO:0000313" key="9">
    <source>
        <dbReference type="EMBL" id="AKA73461.1"/>
    </source>
</evidence>
<evidence type="ECO:0000313" key="10">
    <source>
        <dbReference type="EMBL" id="AKA76159.1"/>
    </source>
</evidence>
<evidence type="ECO:0000313" key="28">
    <source>
        <dbReference type="Proteomes" id="UP000273443"/>
    </source>
</evidence>
<dbReference type="Proteomes" id="UP000033106">
    <property type="component" value="Chromosome"/>
</dbReference>
<dbReference type="Proteomes" id="UP000275843">
    <property type="component" value="Chromosome"/>
</dbReference>
<evidence type="ECO:0000313" key="16">
    <source>
        <dbReference type="EMBL" id="AZF78400.1"/>
    </source>
</evidence>
<evidence type="ECO:0000313" key="22">
    <source>
        <dbReference type="Proteomes" id="UP000033085"/>
    </source>
</evidence>
<dbReference type="PATRIC" id="fig|2287.6.peg.1196"/>
<evidence type="ECO:0000313" key="32">
    <source>
        <dbReference type="Proteomes" id="UP000594632"/>
    </source>
</evidence>
<evidence type="ECO:0000313" key="21">
    <source>
        <dbReference type="Proteomes" id="UP000033057"/>
    </source>
</evidence>
<sequence length="302" mass="33924">MSWDPGGLNKNTRNKLYIILRFLRIEQTFFSLPMAYLGAFVAIKGIPPIPTLILIFLALFFLRTAGMTNDNLADIEIDAKNPRTKNRPLVTGAIKIREARTMIVASLILFFITSYFVNIWAFILAPIVALIIMSYPYMKRYTAFANYHLASIQGLAVFSGAVAVLGLYYNSLDQILLRVPWFFVIGTILWAVGFDLYNHIPDAEFDKKMGLHSFAVVLGRWALTFAGLNQLFSVVLDLLGDFYYGLGPIAIFATVLHGLIMAYAYYLASQKNDFGRAFYYNIYSSIVLGLGVDIDVILGIPF</sequence>
<evidence type="ECO:0000313" key="20">
    <source>
        <dbReference type="EMBL" id="SAI83670.1"/>
    </source>
</evidence>
<evidence type="ECO:0000256" key="6">
    <source>
        <dbReference type="ARBA" id="ARBA00022989"/>
    </source>
</evidence>
<dbReference type="OrthoDB" id="56630at2157"/>
<proteinExistence type="inferred from homology"/>
<evidence type="ECO:0000313" key="19">
    <source>
        <dbReference type="EMBL" id="QPG50449.1"/>
    </source>
</evidence>
<reference evidence="21 22" key="1">
    <citation type="journal article" date="2015" name="Genome Announc.">
        <title>Complete Genome Sequence of Sulfolobus solfataricus Strain 98/2 and Evolved Derivatives.</title>
        <authorList>
            <person name="McCarthy S."/>
            <person name="Gradnigo J."/>
            <person name="Johnson T."/>
            <person name="Payne S."/>
            <person name="Lipzen A."/>
            <person name="Martin J."/>
            <person name="Schackwitz W."/>
            <person name="Moriyama E."/>
            <person name="Blum P."/>
        </authorList>
    </citation>
    <scope>NUCLEOTIDE SEQUENCE [LARGE SCALE GENOMIC DNA]</scope>
    <source>
        <strain evidence="21">98/2 SULC</strain>
        <strain evidence="9">SARC-B</strain>
        <strain evidence="10">SARC-C</strain>
        <strain evidence="11 23">SULA</strain>
        <strain evidence="22">SULB</strain>
    </source>
</reference>
<evidence type="ECO:0000313" key="11">
    <source>
        <dbReference type="EMBL" id="AKA78851.1"/>
    </source>
</evidence>
<dbReference type="OMA" id="YAKRLHC"/>
<comment type="cofactor">
    <cofactor evidence="1">
        <name>Mg(2+)</name>
        <dbReference type="ChEBI" id="CHEBI:18420"/>
    </cofactor>
</comment>
<dbReference type="InterPro" id="IPR044878">
    <property type="entry name" value="UbiA_sf"/>
</dbReference>
<dbReference type="NCBIfam" id="TIGR01475">
    <property type="entry name" value="ubiA_other"/>
    <property type="match status" value="1"/>
</dbReference>
<dbReference type="InterPro" id="IPR006371">
    <property type="entry name" value="Polyprenyltransferase_UbiA-li"/>
</dbReference>
<evidence type="ECO:0000256" key="3">
    <source>
        <dbReference type="ARBA" id="ARBA00005985"/>
    </source>
</evidence>
<evidence type="ECO:0000313" key="27">
    <source>
        <dbReference type="Proteomes" id="UP000273194"/>
    </source>
</evidence>
<comment type="subcellular location">
    <subcellularLocation>
        <location evidence="2">Cell membrane</location>
        <topology evidence="2">Multi-pass membrane protein</topology>
    </subcellularLocation>
</comment>
<evidence type="ECO:0000313" key="31">
    <source>
        <dbReference type="Proteomes" id="UP000282269"/>
    </source>
</evidence>
<dbReference type="EMBL" id="CP033238">
    <property type="protein sequence ID" value="AZF75793.1"/>
    <property type="molecule type" value="Genomic_DNA"/>
</dbReference>
<reference evidence="20" key="2">
    <citation type="submission" date="2016-04" db="EMBL/GenBank/DDBJ databases">
        <authorList>
            <person name="Evans L.H."/>
            <person name="Alamgir A."/>
            <person name="Owens N."/>
            <person name="Weber N.D."/>
            <person name="Virtaneva K."/>
            <person name="Barbian K."/>
            <person name="Babar A."/>
            <person name="Rosenke K."/>
        </authorList>
    </citation>
    <scope>NUCLEOTIDE SEQUENCE</scope>
    <source>
        <strain evidence="20">P1</strain>
    </source>
</reference>
<dbReference type="KEGG" id="ssol:SULB_1139"/>
<dbReference type="Proteomes" id="UP000273194">
    <property type="component" value="Chromosome"/>
</dbReference>
<dbReference type="EMBL" id="CP033237">
    <property type="protein sequence ID" value="AZF73168.1"/>
    <property type="molecule type" value="Genomic_DNA"/>
</dbReference>
<dbReference type="EMBL" id="CP033236">
    <property type="protein sequence ID" value="AZF70548.1"/>
    <property type="molecule type" value="Genomic_DNA"/>
</dbReference>
<evidence type="ECO:0000313" key="29">
    <source>
        <dbReference type="Proteomes" id="UP000275843"/>
    </source>
</evidence>
<feature type="transmembrane region" description="Helical" evidence="8">
    <location>
        <begin position="34"/>
        <end position="62"/>
    </location>
</feature>
<dbReference type="EMBL" id="CP033235">
    <property type="protein sequence ID" value="AZF67928.1"/>
    <property type="molecule type" value="Genomic_DNA"/>
</dbReference>
<evidence type="ECO:0000313" key="17">
    <source>
        <dbReference type="EMBL" id="AZF81006.1"/>
    </source>
</evidence>
<keyword evidence="6 8" id="KW-1133">Transmembrane helix</keyword>
<dbReference type="Proteomes" id="UP000282269">
    <property type="component" value="Chromosome"/>
</dbReference>
<dbReference type="Proteomes" id="UP000076770">
    <property type="component" value="Chromosome i"/>
</dbReference>
<dbReference type="RefSeq" id="WP_009988950.1">
    <property type="nucleotide sequence ID" value="NZ_CP011055.2"/>
</dbReference>
<dbReference type="EMBL" id="LT549890">
    <property type="protein sequence ID" value="SAI83670.1"/>
    <property type="molecule type" value="Genomic_DNA"/>
</dbReference>
<dbReference type="PANTHER" id="PTHR11048">
    <property type="entry name" value="PRENYLTRANSFERASES"/>
    <property type="match status" value="1"/>
</dbReference>
<dbReference type="KEGG" id="ssoa:SULA_1138"/>
<keyword evidence="7 8" id="KW-0472">Membrane</keyword>
<dbReference type="Gene3D" id="1.20.120.1780">
    <property type="entry name" value="UbiA prenyltransferase"/>
    <property type="match status" value="1"/>
</dbReference>
<dbReference type="GeneID" id="44129085"/>